<dbReference type="SUPFAM" id="SSF46894">
    <property type="entry name" value="C-terminal effector domain of the bipartite response regulators"/>
    <property type="match status" value="1"/>
</dbReference>
<dbReference type="OrthoDB" id="9814495at2"/>
<dbReference type="PRINTS" id="PR00038">
    <property type="entry name" value="HTHLUXR"/>
</dbReference>
<sequence>MLHFHIADDHPLFRSALLDVINQHFVDADITESSDLDTTLAALEQLADIDLLLLDINMPGSQDLFGLVSVREKFPSVPVAMVSASEDPDTISKAIGHGASAYIPKSVSPRDIYQALNAVLAGDKWVPAAVRQQLKPVGAEEKNLAAKIAALTPQQYKVLCYLREGLLNKQIGYELGVTEATVKAHITAIFRKLGVSNRTQAVIVLAKMSLEEP</sequence>
<dbReference type="GO" id="GO:0006355">
    <property type="term" value="P:regulation of DNA-templated transcription"/>
    <property type="evidence" value="ECO:0007669"/>
    <property type="project" value="InterPro"/>
</dbReference>
<reference evidence="6 7" key="1">
    <citation type="submission" date="2019-06" db="EMBL/GenBank/DDBJ databases">
        <title>Whole genome sequence for Cellvibrionaceae sp. R142.</title>
        <authorList>
            <person name="Wang G."/>
        </authorList>
    </citation>
    <scope>NUCLEOTIDE SEQUENCE [LARGE SCALE GENOMIC DNA]</scope>
    <source>
        <strain evidence="6 7">R142</strain>
    </source>
</reference>
<evidence type="ECO:0000256" key="3">
    <source>
        <dbReference type="PROSITE-ProRule" id="PRU00169"/>
    </source>
</evidence>
<dbReference type="SMART" id="SM00421">
    <property type="entry name" value="HTH_LUXR"/>
    <property type="match status" value="1"/>
</dbReference>
<dbReference type="CDD" id="cd06170">
    <property type="entry name" value="LuxR_C_like"/>
    <property type="match status" value="1"/>
</dbReference>
<dbReference type="PROSITE" id="PS50110">
    <property type="entry name" value="RESPONSE_REGULATORY"/>
    <property type="match status" value="1"/>
</dbReference>
<dbReference type="GO" id="GO:0003677">
    <property type="term" value="F:DNA binding"/>
    <property type="evidence" value="ECO:0007669"/>
    <property type="project" value="UniProtKB-KW"/>
</dbReference>
<feature type="modified residue" description="4-aspartylphosphate" evidence="3">
    <location>
        <position position="55"/>
    </location>
</feature>
<feature type="domain" description="Response regulatory" evidence="5">
    <location>
        <begin position="3"/>
        <end position="120"/>
    </location>
</feature>
<dbReference type="InterPro" id="IPR051015">
    <property type="entry name" value="EvgA-like"/>
</dbReference>
<dbReference type="PROSITE" id="PS50043">
    <property type="entry name" value="HTH_LUXR_2"/>
    <property type="match status" value="1"/>
</dbReference>
<feature type="domain" description="HTH luxR-type" evidence="4">
    <location>
        <begin position="144"/>
        <end position="209"/>
    </location>
</feature>
<name>A0A545U862_9GAMM</name>
<gene>
    <name evidence="6" type="ORF">FKG94_02120</name>
</gene>
<evidence type="ECO:0000259" key="5">
    <source>
        <dbReference type="PROSITE" id="PS50110"/>
    </source>
</evidence>
<dbReference type="Pfam" id="PF00196">
    <property type="entry name" value="GerE"/>
    <property type="match status" value="1"/>
</dbReference>
<keyword evidence="2" id="KW-0238">DNA-binding</keyword>
<dbReference type="PANTHER" id="PTHR45566">
    <property type="entry name" value="HTH-TYPE TRANSCRIPTIONAL REGULATOR YHJB-RELATED"/>
    <property type="match status" value="1"/>
</dbReference>
<dbReference type="Proteomes" id="UP000319732">
    <property type="component" value="Unassembled WGS sequence"/>
</dbReference>
<organism evidence="6 7">
    <name type="scientific">Exilibacterium tricleocarpae</name>
    <dbReference type="NCBI Taxonomy" id="2591008"/>
    <lineage>
        <taxon>Bacteria</taxon>
        <taxon>Pseudomonadati</taxon>
        <taxon>Pseudomonadota</taxon>
        <taxon>Gammaproteobacteria</taxon>
        <taxon>Cellvibrionales</taxon>
        <taxon>Cellvibrionaceae</taxon>
        <taxon>Exilibacterium</taxon>
    </lineage>
</organism>
<dbReference type="InterPro" id="IPR000792">
    <property type="entry name" value="Tscrpt_reg_LuxR_C"/>
</dbReference>
<dbReference type="SUPFAM" id="SSF52172">
    <property type="entry name" value="CheY-like"/>
    <property type="match status" value="1"/>
</dbReference>
<dbReference type="GO" id="GO:0000160">
    <property type="term" value="P:phosphorelay signal transduction system"/>
    <property type="evidence" value="ECO:0007669"/>
    <property type="project" value="InterPro"/>
</dbReference>
<dbReference type="EMBL" id="VHSG01000003">
    <property type="protein sequence ID" value="TQV85662.1"/>
    <property type="molecule type" value="Genomic_DNA"/>
</dbReference>
<keyword evidence="7" id="KW-1185">Reference proteome</keyword>
<keyword evidence="1 3" id="KW-0597">Phosphoprotein</keyword>
<evidence type="ECO:0000313" key="7">
    <source>
        <dbReference type="Proteomes" id="UP000319732"/>
    </source>
</evidence>
<dbReference type="RefSeq" id="WP_142902513.1">
    <property type="nucleotide sequence ID" value="NZ_ML660087.1"/>
</dbReference>
<dbReference type="InterPro" id="IPR011006">
    <property type="entry name" value="CheY-like_superfamily"/>
</dbReference>
<dbReference type="InterPro" id="IPR001789">
    <property type="entry name" value="Sig_transdc_resp-reg_receiver"/>
</dbReference>
<evidence type="ECO:0000313" key="6">
    <source>
        <dbReference type="EMBL" id="TQV85662.1"/>
    </source>
</evidence>
<accession>A0A545U862</accession>
<dbReference type="CDD" id="cd17535">
    <property type="entry name" value="REC_NarL-like"/>
    <property type="match status" value="1"/>
</dbReference>
<comment type="caution">
    <text evidence="6">The sequence shown here is derived from an EMBL/GenBank/DDBJ whole genome shotgun (WGS) entry which is preliminary data.</text>
</comment>
<dbReference type="SMART" id="SM00448">
    <property type="entry name" value="REC"/>
    <property type="match status" value="1"/>
</dbReference>
<evidence type="ECO:0000256" key="1">
    <source>
        <dbReference type="ARBA" id="ARBA00022553"/>
    </source>
</evidence>
<evidence type="ECO:0000256" key="2">
    <source>
        <dbReference type="ARBA" id="ARBA00023125"/>
    </source>
</evidence>
<dbReference type="Gene3D" id="3.40.50.2300">
    <property type="match status" value="1"/>
</dbReference>
<dbReference type="InterPro" id="IPR058245">
    <property type="entry name" value="NreC/VraR/RcsB-like_REC"/>
</dbReference>
<dbReference type="PANTHER" id="PTHR45566:SF1">
    <property type="entry name" value="HTH-TYPE TRANSCRIPTIONAL REGULATOR YHJB-RELATED"/>
    <property type="match status" value="1"/>
</dbReference>
<protein>
    <submittedName>
        <fullName evidence="6">Response regulator transcription factor</fullName>
    </submittedName>
</protein>
<evidence type="ECO:0000259" key="4">
    <source>
        <dbReference type="PROSITE" id="PS50043"/>
    </source>
</evidence>
<dbReference type="PROSITE" id="PS00622">
    <property type="entry name" value="HTH_LUXR_1"/>
    <property type="match status" value="1"/>
</dbReference>
<dbReference type="Pfam" id="PF00072">
    <property type="entry name" value="Response_reg"/>
    <property type="match status" value="1"/>
</dbReference>
<dbReference type="InterPro" id="IPR016032">
    <property type="entry name" value="Sig_transdc_resp-reg_C-effctor"/>
</dbReference>
<proteinExistence type="predicted"/>
<dbReference type="AlphaFoldDB" id="A0A545U862"/>